<name>A0ABW8JTT6_9GAMM</name>
<dbReference type="RefSeq" id="WP_404633171.1">
    <property type="nucleotide sequence ID" value="NZ_JADIKM010000003.1"/>
</dbReference>
<keyword evidence="2" id="KW-1185">Reference proteome</keyword>
<accession>A0ABW8JTT6</accession>
<organism evidence="1 2">
    <name type="scientific">Dyella ginsengisoli</name>
    <dbReference type="NCBI Taxonomy" id="363848"/>
    <lineage>
        <taxon>Bacteria</taxon>
        <taxon>Pseudomonadati</taxon>
        <taxon>Pseudomonadota</taxon>
        <taxon>Gammaproteobacteria</taxon>
        <taxon>Lysobacterales</taxon>
        <taxon>Rhodanobacteraceae</taxon>
        <taxon>Dyella</taxon>
    </lineage>
</organism>
<evidence type="ECO:0000313" key="2">
    <source>
        <dbReference type="Proteomes" id="UP001620460"/>
    </source>
</evidence>
<gene>
    <name evidence="1" type="ORF">ISP17_11285</name>
</gene>
<dbReference type="EMBL" id="JADIKM010000003">
    <property type="protein sequence ID" value="MFK2904549.1"/>
    <property type="molecule type" value="Genomic_DNA"/>
</dbReference>
<protein>
    <submittedName>
        <fullName evidence="1">Uncharacterized protein</fullName>
    </submittedName>
</protein>
<dbReference type="Proteomes" id="UP001620460">
    <property type="component" value="Unassembled WGS sequence"/>
</dbReference>
<evidence type="ECO:0000313" key="1">
    <source>
        <dbReference type="EMBL" id="MFK2904549.1"/>
    </source>
</evidence>
<proteinExistence type="predicted"/>
<reference evidence="1 2" key="1">
    <citation type="submission" date="2020-10" db="EMBL/GenBank/DDBJ databases">
        <title>Phylogeny of dyella-like bacteria.</title>
        <authorList>
            <person name="Fu J."/>
        </authorList>
    </citation>
    <scope>NUCLEOTIDE SEQUENCE [LARGE SCALE GENOMIC DNA]</scope>
    <source>
        <strain evidence="1 2">Gsoil3046</strain>
    </source>
</reference>
<sequence>MSYWNGHAPNYSRRAAVAAHGVKEAEAALLKVLREEYPLGSRVRVVHYHGAFTATVTGWDTSGVRVAVRNARTGKDSKWWAAQVERIGGAA</sequence>
<comment type="caution">
    <text evidence="1">The sequence shown here is derived from an EMBL/GenBank/DDBJ whole genome shotgun (WGS) entry which is preliminary data.</text>
</comment>